<dbReference type="HOGENOM" id="CLU_3400118_0_0_1"/>
<organism evidence="1 2">
    <name type="scientific">Setaria italica</name>
    <name type="common">Foxtail millet</name>
    <name type="synonym">Panicum italicum</name>
    <dbReference type="NCBI Taxonomy" id="4555"/>
    <lineage>
        <taxon>Eukaryota</taxon>
        <taxon>Viridiplantae</taxon>
        <taxon>Streptophyta</taxon>
        <taxon>Embryophyta</taxon>
        <taxon>Tracheophyta</taxon>
        <taxon>Spermatophyta</taxon>
        <taxon>Magnoliopsida</taxon>
        <taxon>Liliopsida</taxon>
        <taxon>Poales</taxon>
        <taxon>Poaceae</taxon>
        <taxon>PACMAD clade</taxon>
        <taxon>Panicoideae</taxon>
        <taxon>Panicodae</taxon>
        <taxon>Paniceae</taxon>
        <taxon>Cenchrinae</taxon>
        <taxon>Setaria</taxon>
    </lineage>
</organism>
<dbReference type="Proteomes" id="UP000004995">
    <property type="component" value="Unassembled WGS sequence"/>
</dbReference>
<dbReference type="InParanoid" id="K3YFQ2"/>
<name>K3YFQ2_SETIT</name>
<reference evidence="2" key="1">
    <citation type="journal article" date="2012" name="Nat. Biotechnol.">
        <title>Reference genome sequence of the model plant Setaria.</title>
        <authorList>
            <person name="Bennetzen J.L."/>
            <person name="Schmutz J."/>
            <person name="Wang H."/>
            <person name="Percifield R."/>
            <person name="Hawkins J."/>
            <person name="Pontaroli A.C."/>
            <person name="Estep M."/>
            <person name="Feng L."/>
            <person name="Vaughn J.N."/>
            <person name="Grimwood J."/>
            <person name="Jenkins J."/>
            <person name="Barry K."/>
            <person name="Lindquist E."/>
            <person name="Hellsten U."/>
            <person name="Deshpande S."/>
            <person name="Wang X."/>
            <person name="Wu X."/>
            <person name="Mitros T."/>
            <person name="Triplett J."/>
            <person name="Yang X."/>
            <person name="Ye C.Y."/>
            <person name="Mauro-Herrera M."/>
            <person name="Wang L."/>
            <person name="Li P."/>
            <person name="Sharma M."/>
            <person name="Sharma R."/>
            <person name="Ronald P.C."/>
            <person name="Panaud O."/>
            <person name="Kellogg E.A."/>
            <person name="Brutnell T.P."/>
            <person name="Doust A.N."/>
            <person name="Tuskan G.A."/>
            <person name="Rokhsar D."/>
            <person name="Devos K.M."/>
        </authorList>
    </citation>
    <scope>NUCLEOTIDE SEQUENCE [LARGE SCALE GENOMIC DNA]</scope>
    <source>
        <strain evidence="2">cv. Yugu1</strain>
    </source>
</reference>
<protein>
    <submittedName>
        <fullName evidence="1">Uncharacterized protein</fullName>
    </submittedName>
</protein>
<reference evidence="1" key="2">
    <citation type="submission" date="2018-08" db="UniProtKB">
        <authorList>
            <consortium name="EnsemblPlants"/>
        </authorList>
    </citation>
    <scope>IDENTIFICATION</scope>
    <source>
        <strain evidence="1">Yugu1</strain>
    </source>
</reference>
<evidence type="ECO:0000313" key="2">
    <source>
        <dbReference type="Proteomes" id="UP000004995"/>
    </source>
</evidence>
<proteinExistence type="predicted"/>
<accession>K3YFQ2</accession>
<dbReference type="EMBL" id="AGNK02004319">
    <property type="status" value="NOT_ANNOTATED_CDS"/>
    <property type="molecule type" value="Genomic_DNA"/>
</dbReference>
<evidence type="ECO:0000313" key="1">
    <source>
        <dbReference type="EnsemblPlants" id="KQK97079"/>
    </source>
</evidence>
<sequence length="31" mass="3927">MKSFRGIKLEKTLLYSLHVYFHKRKVLMRRF</sequence>
<dbReference type="Gramene" id="KQK97079">
    <property type="protein sequence ID" value="KQK97079"/>
    <property type="gene ID" value="SETIT_013070mg"/>
</dbReference>
<dbReference type="AlphaFoldDB" id="K3YFQ2"/>
<dbReference type="EnsemblPlants" id="KQK97079">
    <property type="protein sequence ID" value="KQK97079"/>
    <property type="gene ID" value="SETIT_013070mg"/>
</dbReference>
<keyword evidence="2" id="KW-1185">Reference proteome</keyword>